<dbReference type="Gene3D" id="3.40.50.12370">
    <property type="match status" value="1"/>
</dbReference>
<dbReference type="Proteomes" id="UP001155280">
    <property type="component" value="Unassembled WGS sequence"/>
</dbReference>
<dbReference type="EMBL" id="JANCNS010000001">
    <property type="protein sequence ID" value="MCP9199625.1"/>
    <property type="molecule type" value="Genomic_DNA"/>
</dbReference>
<dbReference type="Pfam" id="PF00582">
    <property type="entry name" value="Usp"/>
    <property type="match status" value="1"/>
</dbReference>
<gene>
    <name evidence="2" type="ORF">MKO06_06890</name>
</gene>
<protein>
    <submittedName>
        <fullName evidence="2">Universal stress protein</fullName>
    </submittedName>
</protein>
<evidence type="ECO:0000259" key="1">
    <source>
        <dbReference type="Pfam" id="PF00582"/>
    </source>
</evidence>
<feature type="domain" description="UspA" evidence="1">
    <location>
        <begin position="2"/>
        <end position="137"/>
    </location>
</feature>
<dbReference type="InterPro" id="IPR006016">
    <property type="entry name" value="UspA"/>
</dbReference>
<dbReference type="AlphaFoldDB" id="A0A9X2I2S7"/>
<name>A0A9X2I2S7_9FLAO</name>
<evidence type="ECO:0000313" key="2">
    <source>
        <dbReference type="EMBL" id="MCP9199625.1"/>
    </source>
</evidence>
<dbReference type="SUPFAM" id="SSF52402">
    <property type="entry name" value="Adenine nucleotide alpha hydrolases-like"/>
    <property type="match status" value="1"/>
</dbReference>
<evidence type="ECO:0000313" key="3">
    <source>
        <dbReference type="Proteomes" id="UP001155280"/>
    </source>
</evidence>
<dbReference type="CDD" id="cd00293">
    <property type="entry name" value="USP-like"/>
    <property type="match status" value="1"/>
</dbReference>
<reference evidence="2" key="1">
    <citation type="submission" date="2022-07" db="EMBL/GenBank/DDBJ databases">
        <title>Gramela sediminis sp. nov., isolated from deep-sea sediment of the Indian Ocean.</title>
        <authorList>
            <person name="Shi H."/>
        </authorList>
    </citation>
    <scope>NUCLEOTIDE SEQUENCE</scope>
    <source>
        <strain evidence="2">GC03-9</strain>
    </source>
</reference>
<organism evidence="2 3">
    <name type="scientific">Christiangramia oceanisediminis</name>
    <dbReference type="NCBI Taxonomy" id="2920386"/>
    <lineage>
        <taxon>Bacteria</taxon>
        <taxon>Pseudomonadati</taxon>
        <taxon>Bacteroidota</taxon>
        <taxon>Flavobacteriia</taxon>
        <taxon>Flavobacteriales</taxon>
        <taxon>Flavobacteriaceae</taxon>
        <taxon>Christiangramia</taxon>
    </lineage>
</organism>
<proteinExistence type="predicted"/>
<keyword evidence="3" id="KW-1185">Reference proteome</keyword>
<accession>A0A9X2I2S7</accession>
<sequence length="271" mass="30817">MNVLILTDFSEVSENAGRYAVDFLRKKAANFYLLNIHDFNFSRSAATQLEDELVYTLKKLQSGIGDLEQYSGNPEHKFATVLSSDNLINAVRKPLDEKKIEMIFIGAASQEVHQHPLLGDHAYEVIRKIRCNIMAVPGESVFKEVENFVLPVDYSMISREKAFQQMERAEFIDKGRLTVIELDEGYRVNTTKEMAWPYLAESAKGNAPGYSSQKDSKLFSEDLLMEIQDKFDMIVILGKNLGVCDHFLHANYGLCSTVHNVLPILVIHEYE</sequence>
<dbReference type="RefSeq" id="WP_241550079.1">
    <property type="nucleotide sequence ID" value="NZ_JANCNS010000001.1"/>
</dbReference>
<comment type="caution">
    <text evidence="2">The sequence shown here is derived from an EMBL/GenBank/DDBJ whole genome shotgun (WGS) entry which is preliminary data.</text>
</comment>